<comment type="caution">
    <text evidence="2">The sequence shown here is derived from an EMBL/GenBank/DDBJ whole genome shotgun (WGS) entry which is preliminary data.</text>
</comment>
<proteinExistence type="predicted"/>
<reference evidence="2" key="2">
    <citation type="submission" date="2023-05" db="EMBL/GenBank/DDBJ databases">
        <authorList>
            <consortium name="Lawrence Berkeley National Laboratory"/>
            <person name="Steindorff A."/>
            <person name="Hensen N."/>
            <person name="Bonometti L."/>
            <person name="Westerberg I."/>
            <person name="Brannstrom I.O."/>
            <person name="Guillou S."/>
            <person name="Cros-Aarteil S."/>
            <person name="Calhoun S."/>
            <person name="Haridas S."/>
            <person name="Kuo A."/>
            <person name="Mondo S."/>
            <person name="Pangilinan J."/>
            <person name="Riley R."/>
            <person name="Labutti K."/>
            <person name="Andreopoulos B."/>
            <person name="Lipzen A."/>
            <person name="Chen C."/>
            <person name="Yanf M."/>
            <person name="Daum C."/>
            <person name="Ng V."/>
            <person name="Clum A."/>
            <person name="Ohm R."/>
            <person name="Martin F."/>
            <person name="Silar P."/>
            <person name="Natvig D."/>
            <person name="Lalanne C."/>
            <person name="Gautier V."/>
            <person name="Ament-Velasquez S.L."/>
            <person name="Kruys A."/>
            <person name="Hutchinson M.I."/>
            <person name="Powell A.J."/>
            <person name="Barry K."/>
            <person name="Miller A.N."/>
            <person name="Grigoriev I.V."/>
            <person name="Debuchy R."/>
            <person name="Gladieux P."/>
            <person name="Thoren M.H."/>
            <person name="Johannesson H."/>
        </authorList>
    </citation>
    <scope>NUCLEOTIDE SEQUENCE</scope>
    <source>
        <strain evidence="2">PSN309</strain>
    </source>
</reference>
<feature type="region of interest" description="Disordered" evidence="1">
    <location>
        <begin position="202"/>
        <end position="223"/>
    </location>
</feature>
<keyword evidence="3" id="KW-1185">Reference proteome</keyword>
<name>A0AAN7AGI3_9PEZI</name>
<dbReference type="AlphaFoldDB" id="A0AAN7AGI3"/>
<evidence type="ECO:0000313" key="3">
    <source>
        <dbReference type="Proteomes" id="UP001302126"/>
    </source>
</evidence>
<accession>A0AAN7AGI3</accession>
<gene>
    <name evidence="2" type="ORF">QBC35DRAFT_551017</name>
</gene>
<protein>
    <submittedName>
        <fullName evidence="2">Uncharacterized protein</fullName>
    </submittedName>
</protein>
<reference evidence="2" key="1">
    <citation type="journal article" date="2023" name="Mol. Phylogenet. Evol.">
        <title>Genome-scale phylogeny and comparative genomics of the fungal order Sordariales.</title>
        <authorList>
            <person name="Hensen N."/>
            <person name="Bonometti L."/>
            <person name="Westerberg I."/>
            <person name="Brannstrom I.O."/>
            <person name="Guillou S."/>
            <person name="Cros-Aarteil S."/>
            <person name="Calhoun S."/>
            <person name="Haridas S."/>
            <person name="Kuo A."/>
            <person name="Mondo S."/>
            <person name="Pangilinan J."/>
            <person name="Riley R."/>
            <person name="LaButti K."/>
            <person name="Andreopoulos B."/>
            <person name="Lipzen A."/>
            <person name="Chen C."/>
            <person name="Yan M."/>
            <person name="Daum C."/>
            <person name="Ng V."/>
            <person name="Clum A."/>
            <person name="Steindorff A."/>
            <person name="Ohm R.A."/>
            <person name="Martin F."/>
            <person name="Silar P."/>
            <person name="Natvig D.O."/>
            <person name="Lalanne C."/>
            <person name="Gautier V."/>
            <person name="Ament-Velasquez S.L."/>
            <person name="Kruys A."/>
            <person name="Hutchinson M.I."/>
            <person name="Powell A.J."/>
            <person name="Barry K."/>
            <person name="Miller A.N."/>
            <person name="Grigoriev I.V."/>
            <person name="Debuchy R."/>
            <person name="Gladieux P."/>
            <person name="Hiltunen Thoren M."/>
            <person name="Johannesson H."/>
        </authorList>
    </citation>
    <scope>NUCLEOTIDE SEQUENCE</scope>
    <source>
        <strain evidence="2">PSN309</strain>
    </source>
</reference>
<evidence type="ECO:0000313" key="2">
    <source>
        <dbReference type="EMBL" id="KAK4187761.1"/>
    </source>
</evidence>
<dbReference type="Proteomes" id="UP001302126">
    <property type="component" value="Unassembled WGS sequence"/>
</dbReference>
<evidence type="ECO:0000256" key="1">
    <source>
        <dbReference type="SAM" id="MobiDB-lite"/>
    </source>
</evidence>
<dbReference type="EMBL" id="MU864397">
    <property type="protein sequence ID" value="KAK4187761.1"/>
    <property type="molecule type" value="Genomic_DNA"/>
</dbReference>
<sequence>MTVTSSQMAQSSVIAPEDARDLRSRGLLLDDSKPGWCRLHKRAIFGFDFHDPDVQNIPLIIDPNSAAASDAFGCIPEHVISREALMDAGLSDARADSIWHLWTHRQAENSSCETDPDETVLQADFLKFVLDQFLIDLDARGEDDDEWYRSLEQYGLSEKLIEAFMDPDCRYQRLDDTCHYWVTDTIRMCYTSLQLSAENITLPGKNTQRQGGSSVTTTPSQRH</sequence>
<organism evidence="2 3">
    <name type="scientific">Podospora australis</name>
    <dbReference type="NCBI Taxonomy" id="1536484"/>
    <lineage>
        <taxon>Eukaryota</taxon>
        <taxon>Fungi</taxon>
        <taxon>Dikarya</taxon>
        <taxon>Ascomycota</taxon>
        <taxon>Pezizomycotina</taxon>
        <taxon>Sordariomycetes</taxon>
        <taxon>Sordariomycetidae</taxon>
        <taxon>Sordariales</taxon>
        <taxon>Podosporaceae</taxon>
        <taxon>Podospora</taxon>
    </lineage>
</organism>